<name>A0A0N5BWG0_STREA</name>
<dbReference type="Pfam" id="PF19418">
    <property type="entry name" value="DEPDC5_CTD"/>
    <property type="match status" value="1"/>
</dbReference>
<proteinExistence type="predicted"/>
<dbReference type="GO" id="GO:1990130">
    <property type="term" value="C:GATOR1 complex"/>
    <property type="evidence" value="ECO:0007669"/>
    <property type="project" value="TreeGrafter"/>
</dbReference>
<evidence type="ECO:0000313" key="3">
    <source>
        <dbReference type="Proteomes" id="UP000046392"/>
    </source>
</evidence>
<keyword evidence="3" id="KW-1185">Reference proteome</keyword>
<dbReference type="PANTHER" id="PTHR13179:SF8">
    <property type="entry name" value="GATOR COMPLEX PROTEIN DEPDC5"/>
    <property type="match status" value="1"/>
</dbReference>
<organism evidence="3 4">
    <name type="scientific">Strongyloides papillosus</name>
    <name type="common">Intestinal threadworm</name>
    <dbReference type="NCBI Taxonomy" id="174720"/>
    <lineage>
        <taxon>Eukaryota</taxon>
        <taxon>Metazoa</taxon>
        <taxon>Ecdysozoa</taxon>
        <taxon>Nematoda</taxon>
        <taxon>Chromadorea</taxon>
        <taxon>Rhabditida</taxon>
        <taxon>Tylenchina</taxon>
        <taxon>Panagrolaimomorpha</taxon>
        <taxon>Strongyloidoidea</taxon>
        <taxon>Strongyloididae</taxon>
        <taxon>Strongyloides</taxon>
    </lineage>
</organism>
<feature type="domain" description="Vacuolar membrane-associated protein Iml1 N-terminal" evidence="1">
    <location>
        <begin position="122"/>
        <end position="409"/>
    </location>
</feature>
<evidence type="ECO:0000313" key="4">
    <source>
        <dbReference type="WBParaSite" id="SPAL_0001015500.1"/>
    </source>
</evidence>
<dbReference type="InterPro" id="IPR048255">
    <property type="entry name" value="IML1_N"/>
</dbReference>
<dbReference type="GO" id="GO:0005096">
    <property type="term" value="F:GTPase activator activity"/>
    <property type="evidence" value="ECO:0007669"/>
    <property type="project" value="InterPro"/>
</dbReference>
<evidence type="ECO:0000259" key="1">
    <source>
        <dbReference type="Pfam" id="PF12257"/>
    </source>
</evidence>
<dbReference type="Proteomes" id="UP000046392">
    <property type="component" value="Unplaced"/>
</dbReference>
<dbReference type="GO" id="GO:0034198">
    <property type="term" value="P:cellular response to amino acid starvation"/>
    <property type="evidence" value="ECO:0007669"/>
    <property type="project" value="TreeGrafter"/>
</dbReference>
<evidence type="ECO:0000259" key="2">
    <source>
        <dbReference type="Pfam" id="PF19418"/>
    </source>
</evidence>
<protein>
    <submittedName>
        <fullName evidence="4">DEPDC5_CTD domain-containing protein</fullName>
    </submittedName>
</protein>
<dbReference type="GO" id="GO:0010508">
    <property type="term" value="P:positive regulation of autophagy"/>
    <property type="evidence" value="ECO:0007669"/>
    <property type="project" value="TreeGrafter"/>
</dbReference>
<dbReference type="InterPro" id="IPR027244">
    <property type="entry name" value="IML1"/>
</dbReference>
<accession>A0A0N5BWG0</accession>
<dbReference type="GO" id="GO:1904262">
    <property type="term" value="P:negative regulation of TORC1 signaling"/>
    <property type="evidence" value="ECO:0007669"/>
    <property type="project" value="TreeGrafter"/>
</dbReference>
<dbReference type="Pfam" id="PF12257">
    <property type="entry name" value="IML1"/>
    <property type="match status" value="1"/>
</dbReference>
<dbReference type="WBParaSite" id="SPAL_0001015500.1">
    <property type="protein sequence ID" value="SPAL_0001015500.1"/>
    <property type="gene ID" value="SPAL_0001015500"/>
</dbReference>
<dbReference type="InterPro" id="IPR045838">
    <property type="entry name" value="DEPDC5_CTD"/>
</dbReference>
<reference evidence="4" key="1">
    <citation type="submission" date="2017-02" db="UniProtKB">
        <authorList>
            <consortium name="WormBaseParasite"/>
        </authorList>
    </citation>
    <scope>IDENTIFICATION</scope>
</reference>
<dbReference type="STRING" id="174720.A0A0N5BWG0"/>
<dbReference type="GO" id="GO:0005765">
    <property type="term" value="C:lysosomal membrane"/>
    <property type="evidence" value="ECO:0007669"/>
    <property type="project" value="TreeGrafter"/>
</dbReference>
<feature type="domain" description="DEPDC5 C-terminal" evidence="2">
    <location>
        <begin position="1217"/>
        <end position="1335"/>
    </location>
</feature>
<dbReference type="PANTHER" id="PTHR13179">
    <property type="entry name" value="DEP DOMAIN CONTAINING PROTEIN 5"/>
    <property type="match status" value="1"/>
</dbReference>
<sequence>MMTSLSDKTLFEKNYSKKVEAITTTLVMKNHEQGTMEDDYIELPNNLIPGLRNDDLLHVRSLSSDNYIILPFTPSGANEKEVKLYTKGIENYKDLCNNRIFHSPYKVMIRRATKKEVKLDSIELTFNDCYVSRTDMWRLKQCLIDQCINLNQYFDFMNMSLRTAFLWRKGETKTSGFISKDTKVVFRSLCTQVLMYIQISDEMWHMDHQGDLYFEKCVKGFIPDLFKRWQEEKCGHHVSIIAVTRYHYKEEHLTKEIRQKLNIRYDYLSRPYQDFYYLLVQNECYNDWMTVMPKLKAALYDFRISIVDYHKINLPKCRITESFDVSSAADGCFLEVLNLSMNNFFLYHSDRKFETTGQQVIFVTPGCGVFYVDKQLVRFTKQRIIDAGISLDIVCLGEQPLHAVPLFVFREQGRESEEYFIPHWMNYSYYRRERSSLIVNSFKPRITFPEDLFQKTKPGLFMNVNDDEIEDMYEYDNQKEKRLSSCYKNESKVHLRKLKEELNINDSVTKVLNNCKNVEITIPQEVTEVIGITYDDLSYHELAEEAMEDENYSEDGDVLTGTVFSMDEDQNDFFTKKRKKSFENKRIRTFSNRGNKMNTEFGPESYDCQRTLYRERIKVQSPQGKSLETTYDVNKKRKKIVNSRFSAYNKFLINPFRLEASIVQISANRRRWIHVFPVDKRGRAMLSHHYICGINVLSKGEETELEKMDLNSGSDGKKSVWAWGSTGEEKWDPDMEIGCDWKSLVRPGLLPLTTDFFPDGQSLSSYTSSCHVVLVDRSLMMNWVEDSFLDSLKNIDGNREIKLQNHLDNLLFEQLIYQRLQRGFQIVLLPNCMIDSALNTAGFLTESEEDPIKQCAMSFSKFYHVLRLYNQKIVVEKLIPTSMCCPKIPSLSEESKGKIKSGILSSISKNTLSKNKEELIITNTSDTDCSKEVYKYLFQVPDMDSYIASTTTFKHHNLDIIEWKILDSNLQSRFCPKLYFDDDKIDLKAWSARFVLLPSSKAYMKNVRELQRGDVFKINMIIDKHLDEHLFHFSMFMQFLNPLSRPSIVFKNLERNPKIAKNNFNAIKKAFLELKQLKYKDLILDGMFILLEFMIFLKRSVHELEDWNLVDKYLDKLIQENLIKIAVPDPKNDQKKFRGFIYYYFPDILSKETIEYFREICPKSYLAECEVTLEIERKISRESTIKNRDNYRIEICPSKTFKTTYGFLGYKECAIGVYDKVFCIGKGYELQLRWMIATASNIIGIVKKWVHKADHYGLHIVPIPEDLFALATNVASSPLRAPIPIHFEYPGLSKEHKKIVANKILELFGFLPFKYSESNKTVQYVHITGGMFCMYQECHETFQWSWNHMFSDRSQTFKAECTEKFQDIMLSDFKKFFYGKDDERLSSLIDSLKINYESN</sequence>